<dbReference type="PANTHER" id="PTHR12187">
    <property type="entry name" value="AGAP000124-PA"/>
    <property type="match status" value="1"/>
</dbReference>
<name>A0AA35WXC0_GEOBA</name>
<evidence type="ECO:0000313" key="5">
    <source>
        <dbReference type="Proteomes" id="UP001174909"/>
    </source>
</evidence>
<organism evidence="4 5">
    <name type="scientific">Geodia barretti</name>
    <name type="common">Barrett's horny sponge</name>
    <dbReference type="NCBI Taxonomy" id="519541"/>
    <lineage>
        <taxon>Eukaryota</taxon>
        <taxon>Metazoa</taxon>
        <taxon>Porifera</taxon>
        <taxon>Demospongiae</taxon>
        <taxon>Heteroscleromorpha</taxon>
        <taxon>Tetractinellida</taxon>
        <taxon>Astrophorina</taxon>
        <taxon>Geodiidae</taxon>
        <taxon>Geodia</taxon>
    </lineage>
</organism>
<feature type="region of interest" description="Disordered" evidence="3">
    <location>
        <begin position="52"/>
        <end position="86"/>
    </location>
</feature>
<reference evidence="4" key="1">
    <citation type="submission" date="2023-03" db="EMBL/GenBank/DDBJ databases">
        <authorList>
            <person name="Steffen K."/>
            <person name="Cardenas P."/>
        </authorList>
    </citation>
    <scope>NUCLEOTIDE SEQUENCE</scope>
</reference>
<sequence>MCPIGQATCTVLDIIKAPDTCCRLEVKFDDVTCGYLHIRAWKSEVNGGESGLELSAGSQVTKSPTPDLLSEEDVADGGGGASEPGSEFMSPAKFSFSAPMDNIVVRSYLFPVINSSDEKLKVTEVMGEGRYSFSIPMQLLELFIEEETRALQQYASLEGLRQEWEIGRQEVALVHSEMISQYKENCSGLQAQLEAGVTFKKSTAKGMPELDFVPVNLHIQQMKVGRGEEEKERVVYTCVTAGCPTAYSHKFKQGGLAKLRSTTPLANIGSTNPSTVTKTQRGQALLGQIEVVLGDLQKEVDSIRSAARGRVLTSVHTSTRALAENVHKLKSLCNINLIHDSLRDLAGAVEPEFKLSETNVVALCRRVEEHVVSVEAVVSSLTPSNIERWCELLEKPLVDFLSALTTTTTIFRKAVIFLFLRESYSLLQERVPLGLKSYLHRHDIVFSQAVTVTITSFVFKLLQSFAVPSFLTQLHKVGFLLHWESLLSTHGDEQGMLEDFIVAIADINQLTFKLCLAETLQDFPQVSGSRYKMCVEVPVQKTMFRLLPAPLQNGAEISVSAILFTQGINEQQTIADRFGDSTLQDQINIRSLTELTSYCSRYRECLGNSSTTLVQKSLRSFQLLEQLRIHVHSRKSKKVEILALSQEICRTVDGGRVTSCKSAKDRTAMGVTLEQTQILVKEMKMAPSEYQHCLDTMRSYGTRIRNAEKNIGARQYAFNALQVLTLPIPYRPPENTYKKKQQLQT</sequence>
<dbReference type="Proteomes" id="UP001174909">
    <property type="component" value="Unassembled WGS sequence"/>
</dbReference>
<evidence type="ECO:0000256" key="3">
    <source>
        <dbReference type="SAM" id="MobiDB-lite"/>
    </source>
</evidence>
<evidence type="ECO:0000313" key="4">
    <source>
        <dbReference type="EMBL" id="CAI8032216.1"/>
    </source>
</evidence>
<dbReference type="PANTHER" id="PTHR12187:SF11">
    <property type="entry name" value="PHOSPHATIDYLINOSITOL-3,4-BISPHOSPHATE 4-PHOSPHATASE"/>
    <property type="match status" value="1"/>
</dbReference>
<protein>
    <submittedName>
        <fullName evidence="4">Inositol polyphosphate-4-phosphatase type I A</fullName>
    </submittedName>
</protein>
<keyword evidence="1" id="KW-0378">Hydrolase</keyword>
<evidence type="ECO:0000256" key="1">
    <source>
        <dbReference type="ARBA" id="ARBA00022801"/>
    </source>
</evidence>
<dbReference type="InterPro" id="IPR039034">
    <property type="entry name" value="INPP4"/>
</dbReference>
<dbReference type="GO" id="GO:0016316">
    <property type="term" value="F:phosphatidylinositol-3,4-bisphosphate 4-phosphatase activity"/>
    <property type="evidence" value="ECO:0007669"/>
    <property type="project" value="InterPro"/>
</dbReference>
<gene>
    <name evidence="4" type="ORF">GBAR_LOCUS18237</name>
</gene>
<dbReference type="EMBL" id="CASHTH010002589">
    <property type="protein sequence ID" value="CAI8032216.1"/>
    <property type="molecule type" value="Genomic_DNA"/>
</dbReference>
<dbReference type="GO" id="GO:0005737">
    <property type="term" value="C:cytoplasm"/>
    <property type="evidence" value="ECO:0007669"/>
    <property type="project" value="TreeGrafter"/>
</dbReference>
<keyword evidence="5" id="KW-1185">Reference proteome</keyword>
<dbReference type="AlphaFoldDB" id="A0AA35WXC0"/>
<comment type="caution">
    <text evidence="4">The sequence shown here is derived from an EMBL/GenBank/DDBJ whole genome shotgun (WGS) entry which is preliminary data.</text>
</comment>
<keyword evidence="2" id="KW-0443">Lipid metabolism</keyword>
<proteinExistence type="predicted"/>
<evidence type="ECO:0000256" key="2">
    <source>
        <dbReference type="ARBA" id="ARBA00023098"/>
    </source>
</evidence>
<accession>A0AA35WXC0</accession>